<dbReference type="RefSeq" id="WP_086201738.1">
    <property type="nucleotide sequence ID" value="NZ_CP183832.1"/>
</dbReference>
<dbReference type="EMBL" id="LXZO01000078">
    <property type="protein sequence ID" value="PAY47670.1"/>
    <property type="molecule type" value="Genomic_DNA"/>
</dbReference>
<sequence length="45" mass="5104">MIALSILLVGILVGLMLAPMIDAIEDGTFFDWGDEDEEMHMHERK</sequence>
<reference evidence="2 3" key="1">
    <citation type="submission" date="2016-05" db="EMBL/GenBank/DDBJ databases">
        <authorList>
            <person name="Lee J.-Y."/>
            <person name="Kim E.B."/>
            <person name="Choi Y.-J."/>
        </authorList>
    </citation>
    <scope>NUCLEOTIDE SEQUENCE [LARGE SCALE GENOMIC DNA]</scope>
    <source>
        <strain evidence="2 3">KLA006</strain>
    </source>
</reference>
<dbReference type="EMBL" id="VSUB01000002">
    <property type="protein sequence ID" value="MYY64487.1"/>
    <property type="molecule type" value="Genomic_DNA"/>
</dbReference>
<dbReference type="Proteomes" id="UP000471678">
    <property type="component" value="Unassembled WGS sequence"/>
</dbReference>
<evidence type="ECO:0000313" key="2">
    <source>
        <dbReference type="EMBL" id="PAY47670.1"/>
    </source>
</evidence>
<accession>A0A2A2X069</accession>
<evidence type="ECO:0000313" key="4">
    <source>
        <dbReference type="Proteomes" id="UP000471678"/>
    </source>
</evidence>
<evidence type="ECO:0000313" key="1">
    <source>
        <dbReference type="EMBL" id="MYY64487.1"/>
    </source>
</evidence>
<comment type="caution">
    <text evidence="1">The sequence shown here is derived from an EMBL/GenBank/DDBJ whole genome shotgun (WGS) entry which is preliminary data.</text>
</comment>
<evidence type="ECO:0000313" key="3">
    <source>
        <dbReference type="Proteomes" id="UP000218139"/>
    </source>
</evidence>
<evidence type="ECO:0008006" key="5">
    <source>
        <dbReference type="Google" id="ProtNLM"/>
    </source>
</evidence>
<dbReference type="AlphaFoldDB" id="A0A2A2X069"/>
<protein>
    <recommendedName>
        <fullName evidence="5">Methanol dehydrogenase</fullName>
    </recommendedName>
</protein>
<gene>
    <name evidence="2" type="ORF">A8C52_05910</name>
    <name evidence="1" type="ORF">FYL25_03435</name>
</gene>
<dbReference type="Proteomes" id="UP000218139">
    <property type="component" value="Unassembled WGS sequence"/>
</dbReference>
<reference evidence="1 4" key="2">
    <citation type="journal article" date="2020" name="Food Funct.">
        <title>Screening of Lactobacillus salivarius strains from the feces of Chinese populations and the evaluation of their effects against intestinal inflammation in mice.</title>
        <authorList>
            <person name="Zhai Q."/>
            <person name="Shen X."/>
            <person name="Cen S."/>
            <person name="Zhang C."/>
            <person name="Tian F."/>
            <person name="Zhao J."/>
            <person name="Zhang H."/>
            <person name="Xue Y."/>
            <person name="Chen W."/>
        </authorList>
    </citation>
    <scope>NUCLEOTIDE SEQUENCE [LARGE SCALE GENOMIC DNA]</scope>
    <source>
        <strain evidence="1 4">FYNDL5_1.scaf</strain>
    </source>
</reference>
<organism evidence="1 4">
    <name type="scientific">Ligilactobacillus salivarius</name>
    <dbReference type="NCBI Taxonomy" id="1624"/>
    <lineage>
        <taxon>Bacteria</taxon>
        <taxon>Bacillati</taxon>
        <taxon>Bacillota</taxon>
        <taxon>Bacilli</taxon>
        <taxon>Lactobacillales</taxon>
        <taxon>Lactobacillaceae</taxon>
        <taxon>Ligilactobacillus</taxon>
    </lineage>
</organism>
<name>A0A2A2X069_9LACO</name>
<proteinExistence type="predicted"/>